<dbReference type="AlphaFoldDB" id="A0A6N7L0Y8"/>
<name>A0A6N7L0Y8_9ACTN</name>
<dbReference type="EMBL" id="WBOF01000002">
    <property type="protein sequence ID" value="MQS16347.1"/>
    <property type="molecule type" value="Genomic_DNA"/>
</dbReference>
<reference evidence="2 3" key="1">
    <citation type="submission" date="2019-09" db="EMBL/GenBank/DDBJ databases">
        <title>Genome Sequences of Streptomyces kaniharaensis ATCC 21070.</title>
        <authorList>
            <person name="Zhu W."/>
            <person name="De Crecy-Lagard V."/>
            <person name="Richards N.G."/>
        </authorList>
    </citation>
    <scope>NUCLEOTIDE SEQUENCE [LARGE SCALE GENOMIC DNA]</scope>
    <source>
        <strain evidence="2 3">SF-557</strain>
    </source>
</reference>
<evidence type="ECO:0000256" key="1">
    <source>
        <dbReference type="SAM" id="MobiDB-lite"/>
    </source>
</evidence>
<protein>
    <recommendedName>
        <fullName evidence="4">PknH-like extracellular domain-containing protein</fullName>
    </recommendedName>
</protein>
<accession>A0A6N7L0Y8</accession>
<feature type="compositionally biased region" description="Polar residues" evidence="1">
    <location>
        <begin position="1"/>
        <end position="13"/>
    </location>
</feature>
<evidence type="ECO:0000313" key="2">
    <source>
        <dbReference type="EMBL" id="MQS16347.1"/>
    </source>
</evidence>
<sequence>MLANNADSTVTGAPNSPSSSVSIESMPCSELAVDDFLTTHARPSEDVSVGLEKPPASRDDYGWFGQESLDRYVPGQAAAVMAAIRGTAQRCTSYTDTLPAGGSSTKNAVSTAEAGVPADDSLMLRISSTIPDDPEPYITEVALVREGDVILTVRNVVTQKPSSGVEAVLPAALAAYRAAAHNES</sequence>
<feature type="compositionally biased region" description="Low complexity" evidence="1">
    <location>
        <begin position="14"/>
        <end position="25"/>
    </location>
</feature>
<feature type="region of interest" description="Disordered" evidence="1">
    <location>
        <begin position="1"/>
        <end position="25"/>
    </location>
</feature>
<keyword evidence="3" id="KW-1185">Reference proteome</keyword>
<comment type="caution">
    <text evidence="2">The sequence shown here is derived from an EMBL/GenBank/DDBJ whole genome shotgun (WGS) entry which is preliminary data.</text>
</comment>
<evidence type="ECO:0008006" key="4">
    <source>
        <dbReference type="Google" id="ProtNLM"/>
    </source>
</evidence>
<dbReference type="Proteomes" id="UP000450000">
    <property type="component" value="Unassembled WGS sequence"/>
</dbReference>
<dbReference type="RefSeq" id="WP_153467098.1">
    <property type="nucleotide sequence ID" value="NZ_WBOF01000002.1"/>
</dbReference>
<proteinExistence type="predicted"/>
<dbReference type="OrthoDB" id="3873995at2"/>
<evidence type="ECO:0000313" key="3">
    <source>
        <dbReference type="Proteomes" id="UP000450000"/>
    </source>
</evidence>
<gene>
    <name evidence="2" type="ORF">F7Q99_30090</name>
</gene>
<organism evidence="2 3">
    <name type="scientific">Streptomyces kaniharaensis</name>
    <dbReference type="NCBI Taxonomy" id="212423"/>
    <lineage>
        <taxon>Bacteria</taxon>
        <taxon>Bacillati</taxon>
        <taxon>Actinomycetota</taxon>
        <taxon>Actinomycetes</taxon>
        <taxon>Kitasatosporales</taxon>
        <taxon>Streptomycetaceae</taxon>
        <taxon>Streptomyces</taxon>
    </lineage>
</organism>